<dbReference type="Pfam" id="PF11228">
    <property type="entry name" value="DUF3027"/>
    <property type="match status" value="1"/>
</dbReference>
<dbReference type="InterPro" id="IPR021391">
    <property type="entry name" value="DUF3027"/>
</dbReference>
<evidence type="ECO:0000313" key="1">
    <source>
        <dbReference type="EMBL" id="ROR95946.1"/>
    </source>
</evidence>
<accession>A0A3N2D833</accession>
<name>A0A3N2D833_9MICO</name>
<gene>
    <name evidence="1" type="ORF">EDD28_0515</name>
</gene>
<dbReference type="OrthoDB" id="3210158at2"/>
<evidence type="ECO:0000313" key="2">
    <source>
        <dbReference type="Proteomes" id="UP000275356"/>
    </source>
</evidence>
<dbReference type="Proteomes" id="UP000275356">
    <property type="component" value="Unassembled WGS sequence"/>
</dbReference>
<dbReference type="AlphaFoldDB" id="A0A3N2D833"/>
<organism evidence="1 2">
    <name type="scientific">Salana multivorans</name>
    <dbReference type="NCBI Taxonomy" id="120377"/>
    <lineage>
        <taxon>Bacteria</taxon>
        <taxon>Bacillati</taxon>
        <taxon>Actinomycetota</taxon>
        <taxon>Actinomycetes</taxon>
        <taxon>Micrococcales</taxon>
        <taxon>Beutenbergiaceae</taxon>
        <taxon>Salana</taxon>
    </lineage>
</organism>
<evidence type="ECO:0008006" key="3">
    <source>
        <dbReference type="Google" id="ProtNLM"/>
    </source>
</evidence>
<proteinExistence type="predicted"/>
<sequence>MGEGEPGGISVDEGQEVVESPAPAAAPATVRRDAVLADAVELAREAALETSGMGDVGEHLGYLQEGERLGSHYFATTAQGYRGWRWTVTVSRIARSKNVTVCEVTLLPGDGALLAPAWVPWADRLAPGDLGATDVLPFDATDERLETGYRRSNGEDELAVATDHVAIVELGLERERVPTRATLNAAAQRWLDQGRGADSPGARASSEDCQTCGFLVPLGGYLGSMFGVCVNAWSPDDGRVVAFDHGCGAHSETDAPSGGGDWPDPAPVVDEFELEVHAQ</sequence>
<comment type="caution">
    <text evidence="1">The sequence shown here is derived from an EMBL/GenBank/DDBJ whole genome shotgun (WGS) entry which is preliminary data.</text>
</comment>
<dbReference type="RefSeq" id="WP_123738188.1">
    <property type="nucleotide sequence ID" value="NZ_RKHQ01000001.1"/>
</dbReference>
<dbReference type="EMBL" id="RKHQ01000001">
    <property type="protein sequence ID" value="ROR95946.1"/>
    <property type="molecule type" value="Genomic_DNA"/>
</dbReference>
<keyword evidence="2" id="KW-1185">Reference proteome</keyword>
<reference evidence="1 2" key="1">
    <citation type="submission" date="2018-11" db="EMBL/GenBank/DDBJ databases">
        <title>Sequencing the genomes of 1000 actinobacteria strains.</title>
        <authorList>
            <person name="Klenk H.-P."/>
        </authorList>
    </citation>
    <scope>NUCLEOTIDE SEQUENCE [LARGE SCALE GENOMIC DNA]</scope>
    <source>
        <strain evidence="1 2">DSM 13521</strain>
    </source>
</reference>
<protein>
    <recommendedName>
        <fullName evidence="3">DUF3027 family protein</fullName>
    </recommendedName>
</protein>